<sequence length="120" mass="12293">MENEWIARIVLVVAMVGAGVLLICMANAAASGRLKRNQLAGIRMASTRASDKAWLAAHVRARRATVRAGVISVLGGAFALVPVPMPVVTIGVLVAAVGTLGCVLYGARVGSVAARNVSES</sequence>
<dbReference type="Pfam" id="PF13630">
    <property type="entry name" value="SdpI"/>
    <property type="match status" value="1"/>
</dbReference>
<reference evidence="3" key="1">
    <citation type="submission" date="2019-09" db="EMBL/GenBank/DDBJ databases">
        <title>Mumia zhuanghuii sp. nov. isolated from the intestinal contents of plateau pika (Ochotona curzoniae) in the Qinghai-Tibet plateau of China.</title>
        <authorList>
            <person name="Tian Z."/>
        </authorList>
    </citation>
    <scope>NUCLEOTIDE SEQUENCE [LARGE SCALE GENOMIC DNA]</scope>
    <source>
        <strain evidence="3">L-033</strain>
    </source>
</reference>
<keyword evidence="3" id="KW-1185">Reference proteome</keyword>
<dbReference type="RefSeq" id="WP_150892219.1">
    <property type="nucleotide sequence ID" value="NZ_VYUY01000006.1"/>
</dbReference>
<dbReference type="InterPro" id="IPR025962">
    <property type="entry name" value="SdpI/YhfL"/>
</dbReference>
<keyword evidence="1" id="KW-0472">Membrane</keyword>
<dbReference type="EMBL" id="VYUY01000006">
    <property type="protein sequence ID" value="KAA9134863.1"/>
    <property type="molecule type" value="Genomic_DNA"/>
</dbReference>
<feature type="transmembrane region" description="Helical" evidence="1">
    <location>
        <begin position="64"/>
        <end position="81"/>
    </location>
</feature>
<proteinExistence type="predicted"/>
<evidence type="ECO:0000256" key="1">
    <source>
        <dbReference type="SAM" id="Phobius"/>
    </source>
</evidence>
<name>A0A5N0TIA6_9MICO</name>
<gene>
    <name evidence="2" type="ORF">F6B40_03975</name>
</gene>
<feature type="transmembrane region" description="Helical" evidence="1">
    <location>
        <begin position="87"/>
        <end position="107"/>
    </location>
</feature>
<keyword evidence="1" id="KW-0812">Transmembrane</keyword>
<protein>
    <submittedName>
        <fullName evidence="2">SdpI family protein</fullName>
    </submittedName>
</protein>
<feature type="transmembrane region" description="Helical" evidence="1">
    <location>
        <begin position="6"/>
        <end position="30"/>
    </location>
</feature>
<comment type="caution">
    <text evidence="2">The sequence shown here is derived from an EMBL/GenBank/DDBJ whole genome shotgun (WGS) entry which is preliminary data.</text>
</comment>
<dbReference type="Proteomes" id="UP000326838">
    <property type="component" value="Unassembled WGS sequence"/>
</dbReference>
<evidence type="ECO:0000313" key="3">
    <source>
        <dbReference type="Proteomes" id="UP000326838"/>
    </source>
</evidence>
<evidence type="ECO:0000313" key="2">
    <source>
        <dbReference type="EMBL" id="KAA9134863.1"/>
    </source>
</evidence>
<accession>A0A5N0TIA6</accession>
<dbReference type="AlphaFoldDB" id="A0A5N0TIA6"/>
<keyword evidence="1" id="KW-1133">Transmembrane helix</keyword>
<organism evidence="2 3">
    <name type="scientific">Microbacterium caowuchunii</name>
    <dbReference type="NCBI Taxonomy" id="2614638"/>
    <lineage>
        <taxon>Bacteria</taxon>
        <taxon>Bacillati</taxon>
        <taxon>Actinomycetota</taxon>
        <taxon>Actinomycetes</taxon>
        <taxon>Micrococcales</taxon>
        <taxon>Microbacteriaceae</taxon>
        <taxon>Microbacterium</taxon>
    </lineage>
</organism>